<feature type="compositionally biased region" description="Polar residues" evidence="7">
    <location>
        <begin position="343"/>
        <end position="354"/>
    </location>
</feature>
<evidence type="ECO:0000256" key="2">
    <source>
        <dbReference type="ARBA" id="ARBA00023125"/>
    </source>
</evidence>
<feature type="region of interest" description="Disordered" evidence="7">
    <location>
        <begin position="1"/>
        <end position="22"/>
    </location>
</feature>
<reference evidence="9" key="1">
    <citation type="submission" date="2023-08" db="EMBL/GenBank/DDBJ databases">
        <title>Black Yeasts Isolated from many extreme environments.</title>
        <authorList>
            <person name="Coleine C."/>
            <person name="Stajich J.E."/>
            <person name="Selbmann L."/>
        </authorList>
    </citation>
    <scope>NUCLEOTIDE SEQUENCE</scope>
    <source>
        <strain evidence="9">CCFEE 5401</strain>
    </source>
</reference>
<evidence type="ECO:0000313" key="10">
    <source>
        <dbReference type="Proteomes" id="UP001310890"/>
    </source>
</evidence>
<dbReference type="InterPro" id="IPR009057">
    <property type="entry name" value="Homeodomain-like_sf"/>
</dbReference>
<proteinExistence type="predicted"/>
<protein>
    <recommendedName>
        <fullName evidence="8">Homeobox domain-containing protein</fullName>
    </recommendedName>
</protein>
<name>A0AAN7TEB2_9PEZI</name>
<feature type="compositionally biased region" description="Polar residues" evidence="7">
    <location>
        <begin position="85"/>
        <end position="100"/>
    </location>
</feature>
<keyword evidence="3 5" id="KW-0371">Homeobox</keyword>
<keyword evidence="2 5" id="KW-0238">DNA-binding</keyword>
<evidence type="ECO:0000256" key="1">
    <source>
        <dbReference type="ARBA" id="ARBA00004123"/>
    </source>
</evidence>
<dbReference type="GO" id="GO:0000977">
    <property type="term" value="F:RNA polymerase II transcription regulatory region sequence-specific DNA binding"/>
    <property type="evidence" value="ECO:0007669"/>
    <property type="project" value="TreeGrafter"/>
</dbReference>
<feature type="region of interest" description="Disordered" evidence="7">
    <location>
        <begin position="113"/>
        <end position="174"/>
    </location>
</feature>
<evidence type="ECO:0000256" key="7">
    <source>
        <dbReference type="SAM" id="MobiDB-lite"/>
    </source>
</evidence>
<feature type="DNA-binding region" description="Homeobox" evidence="5">
    <location>
        <begin position="186"/>
        <end position="246"/>
    </location>
</feature>
<dbReference type="Proteomes" id="UP001310890">
    <property type="component" value="Unassembled WGS sequence"/>
</dbReference>
<gene>
    <name evidence="9" type="ORF">LTR62_007656</name>
</gene>
<evidence type="ECO:0000256" key="4">
    <source>
        <dbReference type="ARBA" id="ARBA00023242"/>
    </source>
</evidence>
<dbReference type="InterPro" id="IPR001356">
    <property type="entry name" value="HD"/>
</dbReference>
<dbReference type="SMART" id="SM00389">
    <property type="entry name" value="HOX"/>
    <property type="match status" value="1"/>
</dbReference>
<dbReference type="GO" id="GO:0005634">
    <property type="term" value="C:nucleus"/>
    <property type="evidence" value="ECO:0007669"/>
    <property type="project" value="UniProtKB-SubCell"/>
</dbReference>
<dbReference type="GO" id="GO:0000981">
    <property type="term" value="F:DNA-binding transcription factor activity, RNA polymerase II-specific"/>
    <property type="evidence" value="ECO:0007669"/>
    <property type="project" value="TreeGrafter"/>
</dbReference>
<dbReference type="SUPFAM" id="SSF46689">
    <property type="entry name" value="Homeodomain-like"/>
    <property type="match status" value="1"/>
</dbReference>
<comment type="caution">
    <text evidence="9">The sequence shown here is derived from an EMBL/GenBank/DDBJ whole genome shotgun (WGS) entry which is preliminary data.</text>
</comment>
<keyword evidence="4 5" id="KW-0539">Nucleus</keyword>
<dbReference type="EMBL" id="JAVRRL010000074">
    <property type="protein sequence ID" value="KAK5108941.1"/>
    <property type="molecule type" value="Genomic_DNA"/>
</dbReference>
<feature type="region of interest" description="Disordered" evidence="7">
    <location>
        <begin position="77"/>
        <end position="100"/>
    </location>
</feature>
<evidence type="ECO:0000256" key="3">
    <source>
        <dbReference type="ARBA" id="ARBA00023155"/>
    </source>
</evidence>
<feature type="region of interest" description="Disordered" evidence="7">
    <location>
        <begin position="544"/>
        <end position="601"/>
    </location>
</feature>
<evidence type="ECO:0000256" key="6">
    <source>
        <dbReference type="RuleBase" id="RU000682"/>
    </source>
</evidence>
<dbReference type="Pfam" id="PF00046">
    <property type="entry name" value="Homeodomain"/>
    <property type="match status" value="1"/>
</dbReference>
<evidence type="ECO:0000259" key="8">
    <source>
        <dbReference type="PROSITE" id="PS50071"/>
    </source>
</evidence>
<feature type="region of interest" description="Disordered" evidence="7">
    <location>
        <begin position="402"/>
        <end position="516"/>
    </location>
</feature>
<sequence length="601" mass="65768">MIDERLQVPLSPPTSPRMSDAFNKPTEYQWRQSSPLSGLHPITTSYQPLLPPTPAVELARDAQHLINTLSRPQLRTHKSFPYSLGPSSRLSAENAAQSNDGPALADFKEILTSQGPQPVGNSDLRPATFGGSAPTSPVGRLTPNSPAGGSGDDQMDDEEMGFSTAEQGDDGDRAPMTAAELRAHKRKMKRFRLTHNQTRFLMAEFARQPHPDAAHRERLSREIPGLSPRQVQVWFQNRRAKLKRLTTDDRERMLRSRALPANFDMTTALHSPFKTQAPQTGGTPMPSPSNFAALGESTGLRPLTLDTIRREPEYESFAQPQYTTPTGATPALSVFGFTPPQSATSALSPTSMATGAQPFGYHTQESPRRPTYGLHMSNQTGFVSQHPQLQRHQLHDRFAKPYSESASSPLRTSMSYSGLPTSSHNHALNQPPERSSSYSEHSAPTERPSISRRMTGPGQSGMAEGVGLGFSYTNMPSYSSSDQQQHSMPVTTTHQPSADLGYRRSSSHLAGPPLNAYPSYHQSSHFGSTHSAHYSSLNGHFTQPYSSSMQTSPHQSAYQQESGLQGYTSIPSQPQQYITIDDQDGEDGENSDGGVPLPSTY</sequence>
<dbReference type="CDD" id="cd00086">
    <property type="entry name" value="homeodomain"/>
    <property type="match status" value="1"/>
</dbReference>
<feature type="compositionally biased region" description="Polar residues" evidence="7">
    <location>
        <begin position="471"/>
        <end position="496"/>
    </location>
</feature>
<comment type="subcellular location">
    <subcellularLocation>
        <location evidence="1 5 6">Nucleus</location>
    </subcellularLocation>
</comment>
<feature type="compositionally biased region" description="Polar residues" evidence="7">
    <location>
        <begin position="544"/>
        <end position="578"/>
    </location>
</feature>
<dbReference type="Gene3D" id="1.10.10.60">
    <property type="entry name" value="Homeodomain-like"/>
    <property type="match status" value="1"/>
</dbReference>
<dbReference type="InterPro" id="IPR050453">
    <property type="entry name" value="LIM_Homeobox_TF"/>
</dbReference>
<dbReference type="AlphaFoldDB" id="A0AAN7TEB2"/>
<dbReference type="PANTHER" id="PTHR24208">
    <property type="entry name" value="LIM/HOMEOBOX PROTEIN LHX"/>
    <property type="match status" value="1"/>
</dbReference>
<dbReference type="PANTHER" id="PTHR24208:SF166">
    <property type="entry name" value="LIM HOMEOBOX TRANSCRIPTION FACTOR 1 ALPHA, ISOFORM B"/>
    <property type="match status" value="1"/>
</dbReference>
<feature type="compositionally biased region" description="Acidic residues" evidence="7">
    <location>
        <begin position="581"/>
        <end position="590"/>
    </location>
</feature>
<accession>A0AAN7TEB2</accession>
<feature type="region of interest" description="Disordered" evidence="7">
    <location>
        <begin position="343"/>
        <end position="378"/>
    </location>
</feature>
<feature type="domain" description="Homeobox" evidence="8">
    <location>
        <begin position="184"/>
        <end position="245"/>
    </location>
</feature>
<feature type="compositionally biased region" description="Polar residues" evidence="7">
    <location>
        <begin position="404"/>
        <end position="442"/>
    </location>
</feature>
<evidence type="ECO:0000313" key="9">
    <source>
        <dbReference type="EMBL" id="KAK5108941.1"/>
    </source>
</evidence>
<evidence type="ECO:0000256" key="5">
    <source>
        <dbReference type="PROSITE-ProRule" id="PRU00108"/>
    </source>
</evidence>
<dbReference type="PROSITE" id="PS50071">
    <property type="entry name" value="HOMEOBOX_2"/>
    <property type="match status" value="1"/>
</dbReference>
<organism evidence="9 10">
    <name type="scientific">Meristemomyces frigidus</name>
    <dbReference type="NCBI Taxonomy" id="1508187"/>
    <lineage>
        <taxon>Eukaryota</taxon>
        <taxon>Fungi</taxon>
        <taxon>Dikarya</taxon>
        <taxon>Ascomycota</taxon>
        <taxon>Pezizomycotina</taxon>
        <taxon>Dothideomycetes</taxon>
        <taxon>Dothideomycetidae</taxon>
        <taxon>Mycosphaerellales</taxon>
        <taxon>Teratosphaeriaceae</taxon>
        <taxon>Meristemomyces</taxon>
    </lineage>
</organism>